<sequence>MNPINGTIPPNAPATVTPVSGGATVVPVSVALANGQLQVQIQGQQFVLQTDGDAKQLQAILQQANAAALEIQRPLPEVLQGRAGSQLLVLAEPIQIRLPDALTQLASQNGIPFQLLQQLASRPQGYPLPPVTVDKSDIRFAGGIVITIPQDVKLPQGQYLAKVISQNNGLQLQLQPVINRTEITLKSGLQVQFSGSTHVESSPVLLNKPDIGTTFTQWFKAMEQLAVPQSKEQAPNIQTASSSNNIATQTSENTQLSKNSALQGANNLVDTAKTSLLTGNASTAKALTLDQLAPKTEVKSANNQPSNPITTLTNSGSVTSAAAKPPEMMPSLNYLQRAFNKLGAVPRTELHTMELRPNVASELLKLLPALQPKPLGSLALPEVLQAELTAQLAFQPAVPVTTPNATQTDAISTLLQLLIGAKAFSQQLNISPKLRQYLQALQSRTGIGTALLQTLNEHDSLEHVSRMMQGIRVYQQAGSAENGSQSWYATLPYYLDQRQEQLEAKFDHSDAKQQGAGKRQQWQLQLKFNLNSGALLAKAQIQEQGVNLHFIGSSQRLIDKVNNHLELLGKKLTQLGLVPTEISAHVAPVPATLLPGDHYLVHIKA</sequence>
<evidence type="ECO:0008006" key="4">
    <source>
        <dbReference type="Google" id="ProtNLM"/>
    </source>
</evidence>
<evidence type="ECO:0000313" key="2">
    <source>
        <dbReference type="EMBL" id="TCN85773.1"/>
    </source>
</evidence>
<evidence type="ECO:0000313" key="3">
    <source>
        <dbReference type="Proteomes" id="UP000294832"/>
    </source>
</evidence>
<feature type="region of interest" description="Disordered" evidence="1">
    <location>
        <begin position="297"/>
        <end position="324"/>
    </location>
</feature>
<feature type="compositionally biased region" description="Polar residues" evidence="1">
    <location>
        <begin position="299"/>
        <end position="320"/>
    </location>
</feature>
<dbReference type="RefSeq" id="WP_133038529.1">
    <property type="nucleotide sequence ID" value="NZ_SLWF01000008.1"/>
</dbReference>
<proteinExistence type="predicted"/>
<name>A0A4R2FBK5_9GAMM</name>
<dbReference type="Proteomes" id="UP000294832">
    <property type="component" value="Unassembled WGS sequence"/>
</dbReference>
<dbReference type="EMBL" id="SLWF01000008">
    <property type="protein sequence ID" value="TCN85773.1"/>
    <property type="molecule type" value="Genomic_DNA"/>
</dbReference>
<gene>
    <name evidence="2" type="ORF">EDC91_10811</name>
</gene>
<organism evidence="2 3">
    <name type="scientific">Shewanella fodinae</name>
    <dbReference type="NCBI Taxonomy" id="552357"/>
    <lineage>
        <taxon>Bacteria</taxon>
        <taxon>Pseudomonadati</taxon>
        <taxon>Pseudomonadota</taxon>
        <taxon>Gammaproteobacteria</taxon>
        <taxon>Alteromonadales</taxon>
        <taxon>Shewanellaceae</taxon>
        <taxon>Shewanella</taxon>
    </lineage>
</organism>
<protein>
    <recommendedName>
        <fullName evidence="4">Flagellar hook-length control protein FliK</fullName>
    </recommendedName>
</protein>
<accession>A0A4R2FBK5</accession>
<comment type="caution">
    <text evidence="2">The sequence shown here is derived from an EMBL/GenBank/DDBJ whole genome shotgun (WGS) entry which is preliminary data.</text>
</comment>
<reference evidence="2 3" key="1">
    <citation type="submission" date="2019-03" db="EMBL/GenBank/DDBJ databases">
        <title>Freshwater and sediment microbial communities from various areas in North America, analyzing microbe dynamics in response to fracking.</title>
        <authorList>
            <person name="Lamendella R."/>
        </authorList>
    </citation>
    <scope>NUCLEOTIDE SEQUENCE [LARGE SCALE GENOMIC DNA]</scope>
    <source>
        <strain evidence="2 3">74A</strain>
    </source>
</reference>
<dbReference type="OrthoDB" id="6272841at2"/>
<dbReference type="AlphaFoldDB" id="A0A4R2FBK5"/>
<evidence type="ECO:0000256" key="1">
    <source>
        <dbReference type="SAM" id="MobiDB-lite"/>
    </source>
</evidence>
<keyword evidence="3" id="KW-1185">Reference proteome</keyword>